<dbReference type="Gene3D" id="4.10.1210.10">
    <property type="entry name" value="Atu1913-like"/>
    <property type="match status" value="1"/>
</dbReference>
<gene>
    <name evidence="2" type="ORF">AMQ74_00673</name>
</gene>
<accession>A0A150J5W4</accession>
<dbReference type="SUPFAM" id="SSF141099">
    <property type="entry name" value="Atu1913-like"/>
    <property type="match status" value="1"/>
</dbReference>
<dbReference type="Proteomes" id="UP000075578">
    <property type="component" value="Unassembled WGS sequence"/>
</dbReference>
<feature type="transmembrane region" description="Helical" evidence="1">
    <location>
        <begin position="7"/>
        <end position="24"/>
    </location>
</feature>
<comment type="caution">
    <text evidence="2">The sequence shown here is derived from an EMBL/GenBank/DDBJ whole genome shotgun (WGS) entry which is preliminary data.</text>
</comment>
<name>A0A150J5W4_9EURY</name>
<reference evidence="2 3" key="1">
    <citation type="journal article" date="2016" name="ISME J.">
        <title>Chasing the elusive Euryarchaeota class WSA2: genomes reveal a uniquely fastidious methyl-reducing methanogen.</title>
        <authorList>
            <person name="Nobu M.K."/>
            <person name="Narihiro T."/>
            <person name="Kuroda K."/>
            <person name="Mei R."/>
            <person name="Liu W.T."/>
        </authorList>
    </citation>
    <scope>NUCLEOTIDE SEQUENCE [LARGE SCALE GENOMIC DNA]</scope>
    <source>
        <strain evidence="2">U1lsi0528_Bin089</strain>
    </source>
</reference>
<keyword evidence="1" id="KW-1133">Transmembrane helix</keyword>
<evidence type="ECO:0000256" key="1">
    <source>
        <dbReference type="SAM" id="Phobius"/>
    </source>
</evidence>
<protein>
    <recommendedName>
        <fullName evidence="4">Emp24/gp25L/p24 family/GOLD</fullName>
    </recommendedName>
</protein>
<evidence type="ECO:0000313" key="3">
    <source>
        <dbReference type="Proteomes" id="UP000075578"/>
    </source>
</evidence>
<dbReference type="AlphaFoldDB" id="A0A150J5W4"/>
<dbReference type="InterPro" id="IPR036488">
    <property type="entry name" value="DUF1883-like_sf"/>
</dbReference>
<keyword evidence="1" id="KW-0472">Membrane</keyword>
<evidence type="ECO:0008006" key="4">
    <source>
        <dbReference type="Google" id="ProtNLM"/>
    </source>
</evidence>
<keyword evidence="1" id="KW-0812">Transmembrane</keyword>
<sequence length="134" mass="15606">MSILSKIFGLIILVLIISGLYLFLTDFFSPKWSVKEETFVSAGDTKIYTFDLGPGEDLEIEYEANSLLEIRLVDQKNYEIWKEDGFYKYEEFPSLSSDGKIIWNAPHGGKWYLILHNRTDRYADINLNVKIIKK</sequence>
<evidence type="ECO:0000313" key="2">
    <source>
        <dbReference type="EMBL" id="KYC52606.1"/>
    </source>
</evidence>
<dbReference type="EMBL" id="LNGD01000027">
    <property type="protein sequence ID" value="KYC52606.1"/>
    <property type="molecule type" value="Genomic_DNA"/>
</dbReference>
<organism evidence="2 3">
    <name type="scientific">Candidatus Methanofastidiosum methylothiophilum</name>
    <dbReference type="NCBI Taxonomy" id="1705564"/>
    <lineage>
        <taxon>Archaea</taxon>
        <taxon>Methanobacteriati</taxon>
        <taxon>Methanobacteriota</taxon>
        <taxon>Stenosarchaea group</taxon>
        <taxon>Candidatus Methanofastidiosia</taxon>
        <taxon>Candidatus Methanofastidiosales</taxon>
        <taxon>Candidatus Methanofastidiosaceae</taxon>
        <taxon>Candidatus Methanofastidiosum</taxon>
    </lineage>
</organism>
<proteinExistence type="predicted"/>